<dbReference type="SUPFAM" id="SSF54373">
    <property type="entry name" value="FAD-linked reductases, C-terminal domain"/>
    <property type="match status" value="1"/>
</dbReference>
<evidence type="ECO:0000259" key="5">
    <source>
        <dbReference type="PROSITE" id="PS00623"/>
    </source>
</evidence>
<evidence type="ECO:0000259" key="6">
    <source>
        <dbReference type="PROSITE" id="PS00624"/>
    </source>
</evidence>
<dbReference type="SUPFAM" id="SSF49344">
    <property type="entry name" value="CBD9-like"/>
    <property type="match status" value="1"/>
</dbReference>
<organism evidence="7 8">
    <name type="scientific">Byssothecium circinans</name>
    <dbReference type="NCBI Taxonomy" id="147558"/>
    <lineage>
        <taxon>Eukaryota</taxon>
        <taxon>Fungi</taxon>
        <taxon>Dikarya</taxon>
        <taxon>Ascomycota</taxon>
        <taxon>Pezizomycotina</taxon>
        <taxon>Dothideomycetes</taxon>
        <taxon>Pleosporomycetidae</taxon>
        <taxon>Pleosporales</taxon>
        <taxon>Massarineae</taxon>
        <taxon>Massarinaceae</taxon>
        <taxon>Byssothecium</taxon>
    </lineage>
</organism>
<evidence type="ECO:0000313" key="8">
    <source>
        <dbReference type="Proteomes" id="UP000800035"/>
    </source>
</evidence>
<feature type="domain" description="Glucose-methanol-choline oxidoreductase N-terminal" evidence="6">
    <location>
        <begin position="484"/>
        <end position="498"/>
    </location>
</feature>
<feature type="compositionally biased region" description="Low complexity" evidence="3">
    <location>
        <begin position="835"/>
        <end position="859"/>
    </location>
</feature>
<evidence type="ECO:0000313" key="7">
    <source>
        <dbReference type="EMBL" id="KAF1948143.1"/>
    </source>
</evidence>
<feature type="domain" description="Glucose-methanol-choline oxidoreductase N-terminal" evidence="5">
    <location>
        <begin position="316"/>
        <end position="339"/>
    </location>
</feature>
<keyword evidence="2" id="KW-0285">Flavoprotein</keyword>
<dbReference type="Proteomes" id="UP000800035">
    <property type="component" value="Unassembled WGS sequence"/>
</dbReference>
<keyword evidence="2" id="KW-0274">FAD</keyword>
<dbReference type="Gene3D" id="2.60.40.1210">
    <property type="entry name" value="Cellobiose dehydrogenase, cytochrome domain"/>
    <property type="match status" value="1"/>
</dbReference>
<dbReference type="InterPro" id="IPR015920">
    <property type="entry name" value="Cellobiose_DH-like_cyt"/>
</dbReference>
<evidence type="ECO:0000256" key="2">
    <source>
        <dbReference type="RuleBase" id="RU003968"/>
    </source>
</evidence>
<evidence type="ECO:0000256" key="1">
    <source>
        <dbReference type="ARBA" id="ARBA00010790"/>
    </source>
</evidence>
<feature type="region of interest" description="Disordered" evidence="3">
    <location>
        <begin position="783"/>
        <end position="889"/>
    </location>
</feature>
<dbReference type="Gene3D" id="3.50.50.60">
    <property type="entry name" value="FAD/NAD(P)-binding domain"/>
    <property type="match status" value="1"/>
</dbReference>
<dbReference type="InterPro" id="IPR036188">
    <property type="entry name" value="FAD/NAD-bd_sf"/>
</dbReference>
<feature type="region of interest" description="Disordered" evidence="3">
    <location>
        <begin position="205"/>
        <end position="225"/>
    </location>
</feature>
<dbReference type="InterPro" id="IPR007867">
    <property type="entry name" value="GMC_OxRtase_C"/>
</dbReference>
<gene>
    <name evidence="7" type="ORF">CC80DRAFT_24547</name>
</gene>
<dbReference type="InterPro" id="IPR000172">
    <property type="entry name" value="GMC_OxRdtase_N"/>
</dbReference>
<protein>
    <submittedName>
        <fullName evidence="7">FAD/NAD(P)-binding domain-containing protein</fullName>
    </submittedName>
</protein>
<feature type="compositionally biased region" description="Low complexity" evidence="3">
    <location>
        <begin position="205"/>
        <end position="217"/>
    </location>
</feature>
<proteinExistence type="inferred from homology"/>
<dbReference type="SUPFAM" id="SSF51905">
    <property type="entry name" value="FAD/NAD(P)-binding domain"/>
    <property type="match status" value="1"/>
</dbReference>
<evidence type="ECO:0000256" key="3">
    <source>
        <dbReference type="SAM" id="MobiDB-lite"/>
    </source>
</evidence>
<dbReference type="PANTHER" id="PTHR47190">
    <property type="entry name" value="DEHYDROGENASE, PUTATIVE-RELATED"/>
    <property type="match status" value="1"/>
</dbReference>
<dbReference type="GO" id="GO:0050660">
    <property type="term" value="F:flavin adenine dinucleotide binding"/>
    <property type="evidence" value="ECO:0007669"/>
    <property type="project" value="InterPro"/>
</dbReference>
<dbReference type="CDD" id="cd09630">
    <property type="entry name" value="CDH_like_cytochrome"/>
    <property type="match status" value="1"/>
</dbReference>
<sequence>MTRSFFLSSALLAVQAAAQSATPYTDAKSGIKFNGYKQPSGFTLGIALPETPGSDFIGQIVAPITNDGGWAGFSMGTSMVGSLLVTAWPHGDQILSSFRKATGYSSPAVASGDFALTEIPDGTYVNDTAFAYTFLCSNCIGDDALLLSDTSNVLAWAYSKSAVATPASASSTLTMHDAGFGLFGLPIADAKSANYDTWAALATGSAGGSSNSTGNSTIPVGGGSSTNDTASISDSTYDYIVAGAGPAGIIVAERLAESGASVLLIERGEASLASTGNNNTLSWNNSVTLYDVPALGYYLSKAGQPAYCTDTADVAGCLLGGGTMINAMMFVKPQSRDFDDKWPSNWKWADVADSADRLYERNPGQNYGSMDGLRYNNEAYGILSTFFKGQGFTETDMIKGDHNARQNVYAYPPWDTANGLRNGPVRSYLPLAQKQKDFKLMLNTKVIRAVRDGSTISGVETETSSGARVIYNVKQGGSVILAAGTMSTPRLLFNSGIGPSEQLKTVASGTSGVTLPDESEWIDLPVGAEIKDHVIFTLKFKTNSSLTSPPTSTFLSPNQTAIDQFAKGSGVLAQSGQRLNFWTSVNTTSGKEMFIQGTCNGPANDTIQMKIYLTHGLTSTGALRITADGATELTTHPWLQTDDDKEAITMFMDGLLKMTQAPDSALTLQSAGSTTTGSNVTGAALIKEHSTAAHYIGTAKMGTKGDSGVVVDTDTKVYGTENLFVVDASMHPDLPTGNTQAMVMVAAERAAERILAVGSGSSANGTSASSALPAAASSVSASAAMGTGSPSIPSSASSPQATATSPYSAPAQSPSAQKPGNNGNNPWWKVSPDNSWWSRPSSTSTSATPTPTPAQRSAQNYLRRARKNTKRRNAVKIPVGPVPVQEDSEALEKKASFLDSYNW</sequence>
<dbReference type="PANTHER" id="PTHR47190:SF4">
    <property type="entry name" value="DEHYDROGENASE, PUTATIVE-RELATED"/>
    <property type="match status" value="1"/>
</dbReference>
<feature type="compositionally biased region" description="Low complexity" evidence="3">
    <location>
        <begin position="783"/>
        <end position="817"/>
    </location>
</feature>
<feature type="chain" id="PRO_5025680693" evidence="4">
    <location>
        <begin position="21"/>
        <end position="903"/>
    </location>
</feature>
<comment type="similarity">
    <text evidence="1 2">Belongs to the GMC oxidoreductase family.</text>
</comment>
<dbReference type="EMBL" id="ML977077">
    <property type="protein sequence ID" value="KAF1948143.1"/>
    <property type="molecule type" value="Genomic_DNA"/>
</dbReference>
<accession>A0A6A5T688</accession>
<evidence type="ECO:0000256" key="4">
    <source>
        <dbReference type="SAM" id="SignalP"/>
    </source>
</evidence>
<dbReference type="AlphaFoldDB" id="A0A6A5T688"/>
<reference evidence="7" key="1">
    <citation type="journal article" date="2020" name="Stud. Mycol.">
        <title>101 Dothideomycetes genomes: a test case for predicting lifestyles and emergence of pathogens.</title>
        <authorList>
            <person name="Haridas S."/>
            <person name="Albert R."/>
            <person name="Binder M."/>
            <person name="Bloem J."/>
            <person name="Labutti K."/>
            <person name="Salamov A."/>
            <person name="Andreopoulos B."/>
            <person name="Baker S."/>
            <person name="Barry K."/>
            <person name="Bills G."/>
            <person name="Bluhm B."/>
            <person name="Cannon C."/>
            <person name="Castanera R."/>
            <person name="Culley D."/>
            <person name="Daum C."/>
            <person name="Ezra D."/>
            <person name="Gonzalez J."/>
            <person name="Henrissat B."/>
            <person name="Kuo A."/>
            <person name="Liang C."/>
            <person name="Lipzen A."/>
            <person name="Lutzoni F."/>
            <person name="Magnuson J."/>
            <person name="Mondo S."/>
            <person name="Nolan M."/>
            <person name="Ohm R."/>
            <person name="Pangilinan J."/>
            <person name="Park H.-J."/>
            <person name="Ramirez L."/>
            <person name="Alfaro M."/>
            <person name="Sun H."/>
            <person name="Tritt A."/>
            <person name="Yoshinaga Y."/>
            <person name="Zwiers L.-H."/>
            <person name="Turgeon B."/>
            <person name="Goodwin S."/>
            <person name="Spatafora J."/>
            <person name="Crous P."/>
            <person name="Grigoriev I."/>
        </authorList>
    </citation>
    <scope>NUCLEOTIDE SEQUENCE</scope>
    <source>
        <strain evidence="7">CBS 675.92</strain>
    </source>
</reference>
<dbReference type="Gene3D" id="3.30.410.10">
    <property type="entry name" value="Cholesterol Oxidase, domain 2"/>
    <property type="match status" value="1"/>
</dbReference>
<dbReference type="Pfam" id="PF16010">
    <property type="entry name" value="CDH-cyt"/>
    <property type="match status" value="1"/>
</dbReference>
<dbReference type="Pfam" id="PF00732">
    <property type="entry name" value="GMC_oxred_N"/>
    <property type="match status" value="1"/>
</dbReference>
<keyword evidence="4" id="KW-0732">Signal</keyword>
<dbReference type="OrthoDB" id="413885at2759"/>
<dbReference type="PROSITE" id="PS00624">
    <property type="entry name" value="GMC_OXRED_2"/>
    <property type="match status" value="1"/>
</dbReference>
<feature type="signal peptide" evidence="4">
    <location>
        <begin position="1"/>
        <end position="20"/>
    </location>
</feature>
<dbReference type="GO" id="GO:0016614">
    <property type="term" value="F:oxidoreductase activity, acting on CH-OH group of donors"/>
    <property type="evidence" value="ECO:0007669"/>
    <property type="project" value="InterPro"/>
</dbReference>
<dbReference type="PROSITE" id="PS00623">
    <property type="entry name" value="GMC_OXRED_1"/>
    <property type="match status" value="1"/>
</dbReference>
<name>A0A6A5T688_9PLEO</name>
<feature type="compositionally biased region" description="Basic residues" evidence="3">
    <location>
        <begin position="863"/>
        <end position="874"/>
    </location>
</feature>
<dbReference type="InterPro" id="IPR053208">
    <property type="entry name" value="GMC_Oxidoreductase_CD"/>
</dbReference>
<dbReference type="Pfam" id="PF05199">
    <property type="entry name" value="GMC_oxred_C"/>
    <property type="match status" value="1"/>
</dbReference>
<keyword evidence="8" id="KW-1185">Reference proteome</keyword>